<evidence type="ECO:0000313" key="1">
    <source>
        <dbReference type="EMBL" id="CAB4590480.1"/>
    </source>
</evidence>
<gene>
    <name evidence="1" type="ORF">UFOPK1776_00584</name>
</gene>
<organism evidence="1">
    <name type="scientific">freshwater metagenome</name>
    <dbReference type="NCBI Taxonomy" id="449393"/>
    <lineage>
        <taxon>unclassified sequences</taxon>
        <taxon>metagenomes</taxon>
        <taxon>ecological metagenomes</taxon>
    </lineage>
</organism>
<accession>A0A6J6FQ59</accession>
<protein>
    <submittedName>
        <fullName evidence="1">Unannotated protein</fullName>
    </submittedName>
</protein>
<reference evidence="1" key="1">
    <citation type="submission" date="2020-05" db="EMBL/GenBank/DDBJ databases">
        <authorList>
            <person name="Chiriac C."/>
            <person name="Salcher M."/>
            <person name="Ghai R."/>
            <person name="Kavagutti S V."/>
        </authorList>
    </citation>
    <scope>NUCLEOTIDE SEQUENCE</scope>
</reference>
<dbReference type="AlphaFoldDB" id="A0A6J6FQ59"/>
<dbReference type="EMBL" id="CAEZUC010000075">
    <property type="protein sequence ID" value="CAB4590480.1"/>
    <property type="molecule type" value="Genomic_DNA"/>
</dbReference>
<name>A0A6J6FQ59_9ZZZZ</name>
<sequence>MKIKLPIVIIISLISSVLLAPQSLASNFQMKEDQVQLGITGASAHVERINGNDRVWRADGAAGTVASDCNDQGVCTPVSLGGRLGFDFTVVNFPNGSKRAYFKDMDPQSQQVYSAPCLDAGCTSIGSRTAASEEMKVPTSTRAWGVPDAVLLPDGRVRIYIVESPVIGKCLEKIASYISTDGITFTKEPGWRLEGGYVDTEIIRAKANDYIMILADIGCTSSRRQQLYVTTSTDGLAFGTPQMLTGAGVEGLDPTGYEVSPNLFRIYYSQAGPNKGDQNYQVKRGTLTLTPAAAPTGSSGVSNPVKKTITCVKGKTNKKVSGVDPKCPKGFKKK</sequence>
<proteinExistence type="predicted"/>